<dbReference type="Pfam" id="PF00498">
    <property type="entry name" value="FHA"/>
    <property type="match status" value="1"/>
</dbReference>
<dbReference type="SMART" id="SM00240">
    <property type="entry name" value="FHA"/>
    <property type="match status" value="1"/>
</dbReference>
<evidence type="ECO:0000313" key="4">
    <source>
        <dbReference type="Proteomes" id="UP001642484"/>
    </source>
</evidence>
<evidence type="ECO:0000256" key="1">
    <source>
        <dbReference type="SAM" id="MobiDB-lite"/>
    </source>
</evidence>
<proteinExistence type="predicted"/>
<feature type="compositionally biased region" description="Basic and acidic residues" evidence="1">
    <location>
        <begin position="442"/>
        <end position="452"/>
    </location>
</feature>
<feature type="region of interest" description="Disordered" evidence="1">
    <location>
        <begin position="313"/>
        <end position="538"/>
    </location>
</feature>
<evidence type="ECO:0000313" key="3">
    <source>
        <dbReference type="EMBL" id="CAK9051762.1"/>
    </source>
</evidence>
<feature type="compositionally biased region" description="Basic and acidic residues" evidence="1">
    <location>
        <begin position="40"/>
        <end position="49"/>
    </location>
</feature>
<feature type="compositionally biased region" description="Basic and acidic residues" evidence="1">
    <location>
        <begin position="236"/>
        <end position="246"/>
    </location>
</feature>
<sequence>MGKERPARRNTFHPLYSHHDPASCDASTQTHKKGWQTEKAYTHHRDSSPRQDWSALVQSSTRSCSDFAVAGDVCSSRCTVKVAQDTKHQVFSLREGTVVRVGRSAANDVVIDSDGVSQFHAELFIRTGAKGGVSGLCIRDNSKNGTGVRPAPHGATSKMSNVDPFAWETLHRGAFRVLEDGWEVLLPMRARRGGTPEKPTFKLYLDKVFAGEEEELDGEEWKPFEENSHANSSPKQPDKQEAKPPEPRPPPPPDLDGGAFEEPPPPPVPQEASAEQHRASAPLPGIPPVPQELMEEHVKARMQWMGISRNAETAFGNERNGEKHFASCDPDAEAQSCSRSPELAQRLSQSPNFEQSESKLPRRSPALRSTSPKLTQDDQTNPIRPVLDPKVAAAWGLPIITTPLSPRSPTGHKDHARQPGSQNPKKARKASTRPNEEDSEVAGEHHSKARKEGKAKKKKKKKWSKKEQRQPPEQRKDLKDQKAKKSTKSKDKRKNTTTEHRRSQKKLLDLCDQEDGSNDATQIADDDSDITQIGDSAG</sequence>
<feature type="compositionally biased region" description="Polar residues" evidence="1">
    <location>
        <begin position="367"/>
        <end position="382"/>
    </location>
</feature>
<reference evidence="3 4" key="1">
    <citation type="submission" date="2024-02" db="EMBL/GenBank/DDBJ databases">
        <authorList>
            <person name="Chen Y."/>
            <person name="Shah S."/>
            <person name="Dougan E. K."/>
            <person name="Thang M."/>
            <person name="Chan C."/>
        </authorList>
    </citation>
    <scope>NUCLEOTIDE SEQUENCE [LARGE SCALE GENOMIC DNA]</scope>
</reference>
<name>A0ABP0MJV3_9DINO</name>
<feature type="compositionally biased region" description="Basic and acidic residues" evidence="1">
    <location>
        <begin position="494"/>
        <end position="509"/>
    </location>
</feature>
<feature type="compositionally biased region" description="Basic and acidic residues" evidence="1">
    <location>
        <begin position="465"/>
        <end position="483"/>
    </location>
</feature>
<feature type="compositionally biased region" description="Basic residues" evidence="1">
    <location>
        <begin position="453"/>
        <end position="464"/>
    </location>
</feature>
<dbReference type="EMBL" id="CAXAMN010018047">
    <property type="protein sequence ID" value="CAK9051762.1"/>
    <property type="molecule type" value="Genomic_DNA"/>
</dbReference>
<dbReference type="InterPro" id="IPR000253">
    <property type="entry name" value="FHA_dom"/>
</dbReference>
<dbReference type="Gene3D" id="2.60.200.20">
    <property type="match status" value="1"/>
</dbReference>
<keyword evidence="4" id="KW-1185">Reference proteome</keyword>
<feature type="compositionally biased region" description="Polar residues" evidence="1">
    <location>
        <begin position="346"/>
        <end position="355"/>
    </location>
</feature>
<dbReference type="CDD" id="cd00060">
    <property type="entry name" value="FHA"/>
    <property type="match status" value="1"/>
</dbReference>
<feature type="region of interest" description="Disordered" evidence="1">
    <location>
        <begin position="216"/>
        <end position="297"/>
    </location>
</feature>
<organism evidence="3 4">
    <name type="scientific">Durusdinium trenchii</name>
    <dbReference type="NCBI Taxonomy" id="1381693"/>
    <lineage>
        <taxon>Eukaryota</taxon>
        <taxon>Sar</taxon>
        <taxon>Alveolata</taxon>
        <taxon>Dinophyceae</taxon>
        <taxon>Suessiales</taxon>
        <taxon>Symbiodiniaceae</taxon>
        <taxon>Durusdinium</taxon>
    </lineage>
</organism>
<feature type="compositionally biased region" description="Basic and acidic residues" evidence="1">
    <location>
        <begin position="219"/>
        <end position="228"/>
    </location>
</feature>
<dbReference type="InterPro" id="IPR008984">
    <property type="entry name" value="SMAD_FHA_dom_sf"/>
</dbReference>
<comment type="caution">
    <text evidence="3">The sequence shown here is derived from an EMBL/GenBank/DDBJ whole genome shotgun (WGS) entry which is preliminary data.</text>
</comment>
<feature type="region of interest" description="Disordered" evidence="1">
    <location>
        <begin position="1"/>
        <end position="52"/>
    </location>
</feature>
<protein>
    <recommendedName>
        <fullName evidence="2">FHA domain-containing protein</fullName>
    </recommendedName>
</protein>
<feature type="domain" description="FHA" evidence="2">
    <location>
        <begin position="99"/>
        <end position="148"/>
    </location>
</feature>
<gene>
    <name evidence="3" type="ORF">CCMP2556_LOCUS26212</name>
</gene>
<accession>A0ABP0MJV3</accession>
<evidence type="ECO:0000259" key="2">
    <source>
        <dbReference type="PROSITE" id="PS50006"/>
    </source>
</evidence>
<dbReference type="PROSITE" id="PS50006">
    <property type="entry name" value="FHA_DOMAIN"/>
    <property type="match status" value="1"/>
</dbReference>
<feature type="compositionally biased region" description="Basic residues" evidence="1">
    <location>
        <begin position="484"/>
        <end position="493"/>
    </location>
</feature>
<dbReference type="Proteomes" id="UP001642484">
    <property type="component" value="Unassembled WGS sequence"/>
</dbReference>
<dbReference type="SUPFAM" id="SSF49879">
    <property type="entry name" value="SMAD/FHA domain"/>
    <property type="match status" value="1"/>
</dbReference>